<evidence type="ECO:0000313" key="3">
    <source>
        <dbReference type="Proteomes" id="UP000248079"/>
    </source>
</evidence>
<evidence type="ECO:0000313" key="2">
    <source>
        <dbReference type="EMBL" id="PXX96893.1"/>
    </source>
</evidence>
<evidence type="ECO:0000256" key="1">
    <source>
        <dbReference type="SAM" id="MobiDB-lite"/>
    </source>
</evidence>
<name>A0A2V3ZV38_9BACT</name>
<feature type="region of interest" description="Disordered" evidence="1">
    <location>
        <begin position="101"/>
        <end position="124"/>
    </location>
</feature>
<organism evidence="2 3">
    <name type="scientific">Marinifilum breve</name>
    <dbReference type="NCBI Taxonomy" id="2184082"/>
    <lineage>
        <taxon>Bacteria</taxon>
        <taxon>Pseudomonadati</taxon>
        <taxon>Bacteroidota</taxon>
        <taxon>Bacteroidia</taxon>
        <taxon>Marinilabiliales</taxon>
        <taxon>Marinifilaceae</taxon>
    </lineage>
</organism>
<accession>A0A2V3ZV38</accession>
<dbReference type="RefSeq" id="WP_110362921.1">
    <property type="nucleotide sequence ID" value="NZ_QFLI01000011.1"/>
</dbReference>
<gene>
    <name evidence="2" type="ORF">DF185_19835</name>
</gene>
<dbReference type="AlphaFoldDB" id="A0A2V3ZV38"/>
<keyword evidence="3" id="KW-1185">Reference proteome</keyword>
<sequence>MADISIKINLRQLESFVRTYNGEKSGKQECLVIPIDNNHLFRGEKGLYLNVRAFEIKNKSADNKSKDTHLLKQDLPKEVYEKMSKEQKEAMAILGGAIYWGKREPNPIEPDETLTENEKDDLPF</sequence>
<dbReference type="EMBL" id="QFLI01000011">
    <property type="protein sequence ID" value="PXX96893.1"/>
    <property type="molecule type" value="Genomic_DNA"/>
</dbReference>
<proteinExistence type="predicted"/>
<protein>
    <submittedName>
        <fullName evidence="2">Uncharacterized protein</fullName>
    </submittedName>
</protein>
<comment type="caution">
    <text evidence="2">The sequence shown here is derived from an EMBL/GenBank/DDBJ whole genome shotgun (WGS) entry which is preliminary data.</text>
</comment>
<dbReference type="OrthoDB" id="1099846at2"/>
<reference evidence="2 3" key="1">
    <citation type="submission" date="2018-05" db="EMBL/GenBank/DDBJ databases">
        <title>Marinifilum breve JC075T sp. nov., a marine bacterium isolated from Yongle Blue Hole in the South China Sea.</title>
        <authorList>
            <person name="Fu T."/>
        </authorList>
    </citation>
    <scope>NUCLEOTIDE SEQUENCE [LARGE SCALE GENOMIC DNA]</scope>
    <source>
        <strain evidence="2 3">JC075</strain>
    </source>
</reference>
<dbReference type="Proteomes" id="UP000248079">
    <property type="component" value="Unassembled WGS sequence"/>
</dbReference>